<accession>A0A9Q1CJ56</accession>
<reference evidence="1" key="1">
    <citation type="submission" date="2021-10" db="EMBL/GenBank/DDBJ databases">
        <title>Tropical sea cucumber genome reveals ecological adaptation and Cuvierian tubules defense mechanism.</title>
        <authorList>
            <person name="Chen T."/>
        </authorList>
    </citation>
    <scope>NUCLEOTIDE SEQUENCE</scope>
    <source>
        <strain evidence="1">Nanhai2018</strain>
        <tissue evidence="1">Muscle</tissue>
    </source>
</reference>
<evidence type="ECO:0000313" key="2">
    <source>
        <dbReference type="Proteomes" id="UP001152320"/>
    </source>
</evidence>
<organism evidence="1 2">
    <name type="scientific">Holothuria leucospilota</name>
    <name type="common">Black long sea cucumber</name>
    <name type="synonym">Mertensiothuria leucospilota</name>
    <dbReference type="NCBI Taxonomy" id="206669"/>
    <lineage>
        <taxon>Eukaryota</taxon>
        <taxon>Metazoa</taxon>
        <taxon>Echinodermata</taxon>
        <taxon>Eleutherozoa</taxon>
        <taxon>Echinozoa</taxon>
        <taxon>Holothuroidea</taxon>
        <taxon>Aspidochirotacea</taxon>
        <taxon>Aspidochirotida</taxon>
        <taxon>Holothuriidae</taxon>
        <taxon>Holothuria</taxon>
    </lineage>
</organism>
<proteinExistence type="predicted"/>
<dbReference type="Proteomes" id="UP001152320">
    <property type="component" value="Chromosome 3"/>
</dbReference>
<sequence>MIIGKTLNASTVLYLLCARDMEIYDVAVQPEEAKALDISYRTVETLYFTEEIRFRAFFSQPYGFRIYIRHIVL</sequence>
<evidence type="ECO:0000313" key="1">
    <source>
        <dbReference type="EMBL" id="KAJ8045424.1"/>
    </source>
</evidence>
<protein>
    <submittedName>
        <fullName evidence="1">Uncharacterized protein</fullName>
    </submittedName>
</protein>
<name>A0A9Q1CJ56_HOLLE</name>
<dbReference type="AlphaFoldDB" id="A0A9Q1CJ56"/>
<dbReference type="EMBL" id="JAIZAY010000003">
    <property type="protein sequence ID" value="KAJ8045424.1"/>
    <property type="molecule type" value="Genomic_DNA"/>
</dbReference>
<keyword evidence="2" id="KW-1185">Reference proteome</keyword>
<gene>
    <name evidence="1" type="ORF">HOLleu_08435</name>
</gene>
<comment type="caution">
    <text evidence="1">The sequence shown here is derived from an EMBL/GenBank/DDBJ whole genome shotgun (WGS) entry which is preliminary data.</text>
</comment>